<feature type="region of interest" description="Disordered" evidence="1">
    <location>
        <begin position="19"/>
        <end position="43"/>
    </location>
</feature>
<gene>
    <name evidence="2" type="ORF">HXX76_013177</name>
</gene>
<evidence type="ECO:0000256" key="1">
    <source>
        <dbReference type="SAM" id="MobiDB-lite"/>
    </source>
</evidence>
<feature type="region of interest" description="Disordered" evidence="1">
    <location>
        <begin position="599"/>
        <end position="894"/>
    </location>
</feature>
<organism evidence="2 3">
    <name type="scientific">Chlamydomonas incerta</name>
    <dbReference type="NCBI Taxonomy" id="51695"/>
    <lineage>
        <taxon>Eukaryota</taxon>
        <taxon>Viridiplantae</taxon>
        <taxon>Chlorophyta</taxon>
        <taxon>core chlorophytes</taxon>
        <taxon>Chlorophyceae</taxon>
        <taxon>CS clade</taxon>
        <taxon>Chlamydomonadales</taxon>
        <taxon>Chlamydomonadaceae</taxon>
        <taxon>Chlamydomonas</taxon>
    </lineage>
</organism>
<name>A0A835SIJ7_CHLIN</name>
<feature type="compositionally biased region" description="Low complexity" evidence="1">
    <location>
        <begin position="793"/>
        <end position="827"/>
    </location>
</feature>
<dbReference type="OrthoDB" id="529273at2759"/>
<evidence type="ECO:0000313" key="3">
    <source>
        <dbReference type="Proteomes" id="UP000650467"/>
    </source>
</evidence>
<feature type="compositionally biased region" description="Low complexity" evidence="1">
    <location>
        <begin position="21"/>
        <end position="38"/>
    </location>
</feature>
<feature type="compositionally biased region" description="Acidic residues" evidence="1">
    <location>
        <begin position="853"/>
        <end position="865"/>
    </location>
</feature>
<dbReference type="EMBL" id="JAEHOC010000049">
    <property type="protein sequence ID" value="KAG2426196.1"/>
    <property type="molecule type" value="Genomic_DNA"/>
</dbReference>
<proteinExistence type="predicted"/>
<keyword evidence="3" id="KW-1185">Reference proteome</keyword>
<feature type="compositionally biased region" description="Low complexity" evidence="1">
    <location>
        <begin position="874"/>
        <end position="887"/>
    </location>
</feature>
<feature type="compositionally biased region" description="Acidic residues" evidence="1">
    <location>
        <begin position="758"/>
        <end position="771"/>
    </location>
</feature>
<dbReference type="PANTHER" id="PTHR20961:SF38">
    <property type="entry name" value="PROTEIN O-LINKED-MANNOSE BETA-1,4-N-ACETYLGLUCOSAMINYLTRANSFERASE 2"/>
    <property type="match status" value="1"/>
</dbReference>
<protein>
    <submittedName>
        <fullName evidence="2">Uncharacterized protein</fullName>
    </submittedName>
</protein>
<feature type="compositionally biased region" description="Acidic residues" evidence="1">
    <location>
        <begin position="639"/>
        <end position="666"/>
    </location>
</feature>
<accession>A0A835SIJ7</accession>
<feature type="compositionally biased region" description="Acidic residues" evidence="1">
    <location>
        <begin position="154"/>
        <end position="170"/>
    </location>
</feature>
<comment type="caution">
    <text evidence="2">The sequence shown here is derived from an EMBL/GenBank/DDBJ whole genome shotgun (WGS) entry which is preliminary data.</text>
</comment>
<dbReference type="AlphaFoldDB" id="A0A835SIJ7"/>
<feature type="compositionally biased region" description="Basic residues" evidence="1">
    <location>
        <begin position="612"/>
        <end position="626"/>
    </location>
</feature>
<sequence length="1070" mass="110187">MLSQPAVFVSRAVLRIRSRNQQGKQQGQGAQGQGQQQGPPGPKCARYVGLQYLQAIRDSRVPLCVPASQQGDDGGHHRRSLRHAAAAAAVAAAAEHGGGGGGGGGGGSLGGFGGSGEQGWYDSLGEQALWEEGFGAAGWRRHHSHRLRHLAEAAGEEVDSELEAEAEGTTDDTGSSQRRLAKGGGGGGGDADADEEAGGGREPPLPDDQSSVDCYTAPFVPAGDSSKAKISLCRSRNLLLDSCELFAFRRLGTLSKKFPGPAAGAVRLGCELRNGSALAAEDPAGLGFLGSMNTDVWWANATRDDAAVAAACAPGSPTLVTTPTLFVLRDRHANYAHEMEVVSMAFSFLAALEPRDVAERGVQVVIADQAPPTGFLETWARMSRPHRLRVLAQDPFPPGTCFRSAFHIYTFAAGIGYNTNGDTVHCESPVVAGLSGWLRQMYGVGDPHAAPPAEAGAAAGAGSAAGAAAIAGPATAAAGVRGLRPPAGGIVLKNVVWLSRRNLEMVRLLLNASAGWKSMRMVRNEDDVVAGLVAAVQEWNAESCLLRRFDRVVKAEYERSFVRVHGVHAAMVEGATTFKEAEEAAAAAAAARGAAGGAAVAAGAGGTGGGGRRSRSSRSSRRRGLLRRLLAAVKREGQGEGDSEGEAEAQEEEDAWEDEDDHEDEGGAGGPAAQSSSGSSIKAGAAAAAAAGAHDIESSSSSLGSGSTTRASQGQGQQSKPRSRSDDSKGSSKRGQKSGGAGRLSAEDLAELERMIAEEEGADEEEDEEALDGIRQRDELLDFLAGVTADGASGSSSSSGSGSSSGSSSRRLLPAGGASTSASASGDVGAGGGARSRRRRLPGDVDKATGEGGGEEDEQEEDNDGEGGGGGGAAAASSAATTTTAAAPRAPRPPYMIGSSIVDLEKLWALDEQAGESCRRTNVLFKFVDGDFNELTYHQQLQVIFRTGVLAGVHGAGLTHGFFLAPGQSAVLQLLGDAFKEVSANNVFRNMAVSCGNHYQDVLYGGVDVDVPELKAAVKRAMDFVAGAVMEAQQRRSGPLRLVLDDQTHFNVVSPPRDTCPAAAQGNMGR</sequence>
<dbReference type="GO" id="GO:0016757">
    <property type="term" value="F:glycosyltransferase activity"/>
    <property type="evidence" value="ECO:0007669"/>
    <property type="project" value="InterPro"/>
</dbReference>
<evidence type="ECO:0000313" key="2">
    <source>
        <dbReference type="EMBL" id="KAG2426196.1"/>
    </source>
</evidence>
<reference evidence="2" key="1">
    <citation type="journal article" date="2020" name="bioRxiv">
        <title>Comparative genomics of Chlamydomonas.</title>
        <authorList>
            <person name="Craig R.J."/>
            <person name="Hasan A.R."/>
            <person name="Ness R.W."/>
            <person name="Keightley P.D."/>
        </authorList>
    </citation>
    <scope>NUCLEOTIDE SEQUENCE</scope>
    <source>
        <strain evidence="2">SAG 7.73</strain>
    </source>
</reference>
<dbReference type="InterPro" id="IPR007657">
    <property type="entry name" value="Glycosyltransferase_61"/>
</dbReference>
<dbReference type="Proteomes" id="UP000650467">
    <property type="component" value="Unassembled WGS sequence"/>
</dbReference>
<feature type="region of interest" description="Disordered" evidence="1">
    <location>
        <begin position="154"/>
        <end position="213"/>
    </location>
</feature>
<dbReference type="PANTHER" id="PTHR20961">
    <property type="entry name" value="GLYCOSYLTRANSFERASE"/>
    <property type="match status" value="1"/>
</dbReference>
<feature type="compositionally biased region" description="Low complexity" evidence="1">
    <location>
        <begin position="671"/>
        <end position="707"/>
    </location>
</feature>